<evidence type="ECO:0000259" key="1">
    <source>
        <dbReference type="Pfam" id="PF12728"/>
    </source>
</evidence>
<proteinExistence type="predicted"/>
<feature type="domain" description="Helix-turn-helix" evidence="1">
    <location>
        <begin position="8"/>
        <end position="58"/>
    </location>
</feature>
<accession>A0A511DQQ7</accession>
<keyword evidence="3" id="KW-1185">Reference proteome</keyword>
<dbReference type="Proteomes" id="UP000321685">
    <property type="component" value="Unassembled WGS sequence"/>
</dbReference>
<gene>
    <name evidence="2" type="ORF">PSU4_50280</name>
</gene>
<protein>
    <submittedName>
        <fullName evidence="2">Excisionase</fullName>
    </submittedName>
</protein>
<dbReference type="OrthoDB" id="194758at2"/>
<dbReference type="Pfam" id="PF12728">
    <property type="entry name" value="HTH_17"/>
    <property type="match status" value="1"/>
</dbReference>
<comment type="caution">
    <text evidence="2">The sequence shown here is derived from an EMBL/GenBank/DDBJ whole genome shotgun (WGS) entry which is preliminary data.</text>
</comment>
<dbReference type="Gene3D" id="1.10.10.60">
    <property type="entry name" value="Homeodomain-like"/>
    <property type="match status" value="1"/>
</dbReference>
<reference evidence="2 3" key="1">
    <citation type="submission" date="2019-07" db="EMBL/GenBank/DDBJ databases">
        <title>Whole genome shotgun sequence of Pseudonocardia sulfidoxydans NBRC 16205.</title>
        <authorList>
            <person name="Hosoyama A."/>
            <person name="Uohara A."/>
            <person name="Ohji S."/>
            <person name="Ichikawa N."/>
        </authorList>
    </citation>
    <scope>NUCLEOTIDE SEQUENCE [LARGE SCALE GENOMIC DNA]</scope>
    <source>
        <strain evidence="2 3">NBRC 16205</strain>
    </source>
</reference>
<dbReference type="AlphaFoldDB" id="A0A511DQQ7"/>
<evidence type="ECO:0000313" key="2">
    <source>
        <dbReference type="EMBL" id="GEL26074.1"/>
    </source>
</evidence>
<evidence type="ECO:0000313" key="3">
    <source>
        <dbReference type="Proteomes" id="UP000321685"/>
    </source>
</evidence>
<organism evidence="2 3">
    <name type="scientific">Pseudonocardia sulfidoxydans NBRC 16205</name>
    <dbReference type="NCBI Taxonomy" id="1223511"/>
    <lineage>
        <taxon>Bacteria</taxon>
        <taxon>Bacillati</taxon>
        <taxon>Actinomycetota</taxon>
        <taxon>Actinomycetes</taxon>
        <taxon>Pseudonocardiales</taxon>
        <taxon>Pseudonocardiaceae</taxon>
        <taxon>Pseudonocardia</taxon>
    </lineage>
</organism>
<sequence>MSRANERLTVAELCADLGISRSTFYDWRAKGRAPRCIKLPNGDLRIRRVELERWLDDREEAA</sequence>
<dbReference type="InterPro" id="IPR009061">
    <property type="entry name" value="DNA-bd_dom_put_sf"/>
</dbReference>
<dbReference type="SUPFAM" id="SSF46955">
    <property type="entry name" value="Putative DNA-binding domain"/>
    <property type="match status" value="1"/>
</dbReference>
<dbReference type="EMBL" id="BJVJ01000073">
    <property type="protein sequence ID" value="GEL26074.1"/>
    <property type="molecule type" value="Genomic_DNA"/>
</dbReference>
<dbReference type="RefSeq" id="WP_147113392.1">
    <property type="nucleotide sequence ID" value="NZ_BJVJ01000073.1"/>
</dbReference>
<dbReference type="InterPro" id="IPR041657">
    <property type="entry name" value="HTH_17"/>
</dbReference>
<name>A0A511DQQ7_9PSEU</name>